<protein>
    <submittedName>
        <fullName evidence="1">Uncharacterized protein</fullName>
    </submittedName>
</protein>
<accession>A0ABQ9X2Z0</accession>
<proteinExistence type="predicted"/>
<evidence type="ECO:0000313" key="2">
    <source>
        <dbReference type="Proteomes" id="UP001281761"/>
    </source>
</evidence>
<sequence length="171" mass="19424">MQRNNIHVIKRRLTEPSLRAASKEIRPQKDTYSNGGKVLNLCRFAKPTGCYFHVEDNCFVDEQPWNDNVTFVQTANVGLPDEFHVGYWYKNPAGMDAIGEKADSFGQSSDTTTTQVLTDQQLEKHPFASIIPETHFELDRQNLNHQDMVQGQPIIVTRRIDHGGGDAKYMS</sequence>
<keyword evidence="2" id="KW-1185">Reference proteome</keyword>
<evidence type="ECO:0000313" key="1">
    <source>
        <dbReference type="EMBL" id="KAK2946141.1"/>
    </source>
</evidence>
<gene>
    <name evidence="1" type="ORF">BLNAU_18933</name>
</gene>
<dbReference type="EMBL" id="JARBJD010000236">
    <property type="protein sequence ID" value="KAK2946141.1"/>
    <property type="molecule type" value="Genomic_DNA"/>
</dbReference>
<name>A0ABQ9X2Z0_9EUKA</name>
<organism evidence="1 2">
    <name type="scientific">Blattamonas nauphoetae</name>
    <dbReference type="NCBI Taxonomy" id="2049346"/>
    <lineage>
        <taxon>Eukaryota</taxon>
        <taxon>Metamonada</taxon>
        <taxon>Preaxostyla</taxon>
        <taxon>Oxymonadida</taxon>
        <taxon>Blattamonas</taxon>
    </lineage>
</organism>
<reference evidence="1 2" key="1">
    <citation type="journal article" date="2022" name="bioRxiv">
        <title>Genomics of Preaxostyla Flagellates Illuminates Evolutionary Transitions and the Path Towards Mitochondrial Loss.</title>
        <authorList>
            <person name="Novak L.V.F."/>
            <person name="Treitli S.C."/>
            <person name="Pyrih J."/>
            <person name="Halakuc P."/>
            <person name="Pipaliya S.V."/>
            <person name="Vacek V."/>
            <person name="Brzon O."/>
            <person name="Soukal P."/>
            <person name="Eme L."/>
            <person name="Dacks J.B."/>
            <person name="Karnkowska A."/>
            <person name="Elias M."/>
            <person name="Hampl V."/>
        </authorList>
    </citation>
    <scope>NUCLEOTIDE SEQUENCE [LARGE SCALE GENOMIC DNA]</scope>
    <source>
        <strain evidence="1">NAU3</strain>
        <tissue evidence="1">Gut</tissue>
    </source>
</reference>
<comment type="caution">
    <text evidence="1">The sequence shown here is derived from an EMBL/GenBank/DDBJ whole genome shotgun (WGS) entry which is preliminary data.</text>
</comment>
<dbReference type="Proteomes" id="UP001281761">
    <property type="component" value="Unassembled WGS sequence"/>
</dbReference>